<dbReference type="CDD" id="cd00130">
    <property type="entry name" value="PAS"/>
    <property type="match status" value="1"/>
</dbReference>
<keyword evidence="1" id="KW-0285">Flavoprotein</keyword>
<reference evidence="6 7" key="1">
    <citation type="submission" date="2015-07" db="EMBL/GenBank/DDBJ databases">
        <authorList>
            <person name="Voget S."/>
            <person name="Dogs M."/>
            <person name="Brinkhoff T.H."/>
            <person name="Daniel R."/>
        </authorList>
    </citation>
    <scope>NUCLEOTIDE SEQUENCE [LARGE SCALE GENOMIC DNA]</scope>
    <source>
        <strain evidence="6 7">B14</strain>
    </source>
</reference>
<feature type="domain" description="PAS" evidence="4">
    <location>
        <begin position="33"/>
        <end position="127"/>
    </location>
</feature>
<evidence type="ECO:0000313" key="7">
    <source>
        <dbReference type="Proteomes" id="UP001318682"/>
    </source>
</evidence>
<keyword evidence="6" id="KW-0418">Kinase</keyword>
<dbReference type="EMBL" id="CP143423">
    <property type="protein sequence ID" value="WVX49500.1"/>
    <property type="molecule type" value="Genomic_DNA"/>
</dbReference>
<dbReference type="Gene3D" id="3.30.565.10">
    <property type="entry name" value="Histidine kinase-like ATPase, C-terminal domain"/>
    <property type="match status" value="1"/>
</dbReference>
<dbReference type="PANTHER" id="PTHR47429:SF2">
    <property type="entry name" value="PROTEIN TWIN LOV 1"/>
    <property type="match status" value="1"/>
</dbReference>
<feature type="domain" description="Histidine kinase/HSP90-like ATPase" evidence="5">
    <location>
        <begin position="233"/>
        <end position="299"/>
    </location>
</feature>
<dbReference type="InterPro" id="IPR036890">
    <property type="entry name" value="HATPase_C_sf"/>
</dbReference>
<dbReference type="Pfam" id="PF13581">
    <property type="entry name" value="HATPase_c_2"/>
    <property type="match status" value="1"/>
</dbReference>
<keyword evidence="7" id="KW-1185">Reference proteome</keyword>
<evidence type="ECO:0000256" key="1">
    <source>
        <dbReference type="ARBA" id="ARBA00022630"/>
    </source>
</evidence>
<keyword evidence="6" id="KW-0808">Transferase</keyword>
<evidence type="ECO:0000259" key="5">
    <source>
        <dbReference type="Pfam" id="PF13581"/>
    </source>
</evidence>
<dbReference type="Pfam" id="PF13426">
    <property type="entry name" value="PAS_9"/>
    <property type="match status" value="1"/>
</dbReference>
<organism evidence="6 7">
    <name type="scientific">Roseobacter fucihabitans</name>
    <dbReference type="NCBI Taxonomy" id="1537242"/>
    <lineage>
        <taxon>Bacteria</taxon>
        <taxon>Pseudomonadati</taxon>
        <taxon>Pseudomonadota</taxon>
        <taxon>Alphaproteobacteria</taxon>
        <taxon>Rhodobacterales</taxon>
        <taxon>Roseobacteraceae</taxon>
        <taxon>Roseobacter</taxon>
    </lineage>
</organism>
<dbReference type="InterPro" id="IPR003594">
    <property type="entry name" value="HATPase_dom"/>
</dbReference>
<evidence type="ECO:0000256" key="2">
    <source>
        <dbReference type="ARBA" id="ARBA00022643"/>
    </source>
</evidence>
<dbReference type="Gene3D" id="3.30.450.20">
    <property type="entry name" value="PAS domain"/>
    <property type="match status" value="1"/>
</dbReference>
<dbReference type="PANTHER" id="PTHR47429">
    <property type="entry name" value="PROTEIN TWIN LOV 1"/>
    <property type="match status" value="1"/>
</dbReference>
<dbReference type="NCBIfam" id="TIGR00229">
    <property type="entry name" value="sensory_box"/>
    <property type="match status" value="1"/>
</dbReference>
<evidence type="ECO:0000313" key="6">
    <source>
        <dbReference type="EMBL" id="WVX49500.1"/>
    </source>
</evidence>
<dbReference type="InterPro" id="IPR000014">
    <property type="entry name" value="PAS"/>
</dbReference>
<dbReference type="Proteomes" id="UP001318682">
    <property type="component" value="Chromosome"/>
</dbReference>
<proteinExistence type="predicted"/>
<dbReference type="GO" id="GO:0004673">
    <property type="term" value="F:protein histidine kinase activity"/>
    <property type="evidence" value="ECO:0007669"/>
    <property type="project" value="UniProtKB-EC"/>
</dbReference>
<evidence type="ECO:0000256" key="3">
    <source>
        <dbReference type="ARBA" id="ARBA00022991"/>
    </source>
</evidence>
<dbReference type="SUPFAM" id="SSF55874">
    <property type="entry name" value="ATPase domain of HSP90 chaperone/DNA topoisomerase II/histidine kinase"/>
    <property type="match status" value="1"/>
</dbReference>
<dbReference type="RefSeq" id="WP_187429967.1">
    <property type="nucleotide sequence ID" value="NZ_CP143423.1"/>
</dbReference>
<accession>A0ABZ2BVL1</accession>
<dbReference type="EC" id="2.7.13.3" evidence="6"/>
<protein>
    <submittedName>
        <fullName evidence="6">Blue-light-activated histidine kinase 2</fullName>
        <ecNumber evidence="6">2.7.13.3</ecNumber>
    </submittedName>
</protein>
<sequence>MADTLQKLILEDTSFDGFSRTQVPMVVSNPHLEDNPLIYANHAFTVQTGYARRAVIGRNCRFLQGEDTDITAVNRLREAVSRQESVSVDILNYRANGEAFMNRLLVAPIMDRAGALKYFVGIQKELTSGKSDMASDRVQSQLSQVQDRVETDMSLIIGMVRRKSSEVSVPSEYAALTRRIETFQLLYEEMKLSDGHSNRDSIHLGSYLSRLCCAIGHVYGRSGVRLTLQLEPIDVPIETASRVGMVTSEVLTNAFQHAFERLETGLVEVRMSQLSGGGFRIMISDDGLGLPGAMAWPDPATVGGQIISGLIEGLEGTLHLRRGAAGSIVTIDVPAGASLRY</sequence>
<dbReference type="SUPFAM" id="SSF55785">
    <property type="entry name" value="PYP-like sensor domain (PAS domain)"/>
    <property type="match status" value="1"/>
</dbReference>
<keyword evidence="3" id="KW-0157">Chromophore</keyword>
<name>A0ABZ2BVL1_9RHOB</name>
<dbReference type="InterPro" id="IPR035965">
    <property type="entry name" value="PAS-like_dom_sf"/>
</dbReference>
<gene>
    <name evidence="6" type="ORF">ROLI_025950</name>
</gene>
<keyword evidence="2" id="KW-0288">FMN</keyword>
<reference evidence="7" key="2">
    <citation type="submission" date="2024-01" db="EMBL/GenBank/DDBJ databases">
        <title>Roseobacter fucihabitans sp. nov., isolated from the brown alga Fucus spiralis.</title>
        <authorList>
            <person name="Hahnke S."/>
            <person name="Berger M."/>
            <person name="Schlingloff A."/>
            <person name="Athale I."/>
            <person name="Neumann-Schaal M."/>
            <person name="Adenaya A."/>
            <person name="Poehlein A."/>
            <person name="Daniel R."/>
            <person name="Pertersen J."/>
            <person name="Brinkhoff T."/>
        </authorList>
    </citation>
    <scope>NUCLEOTIDE SEQUENCE [LARGE SCALE GENOMIC DNA]</scope>
    <source>
        <strain evidence="7">B14</strain>
    </source>
</reference>
<evidence type="ECO:0000259" key="4">
    <source>
        <dbReference type="Pfam" id="PF13426"/>
    </source>
</evidence>